<dbReference type="InterPro" id="IPR013742">
    <property type="entry name" value="Whirly"/>
</dbReference>
<comment type="similarity">
    <text evidence="1">Belongs to the Whirly family.</text>
</comment>
<dbReference type="SUPFAM" id="SSF54447">
    <property type="entry name" value="ssDNA-binding transcriptional regulator domain"/>
    <property type="match status" value="1"/>
</dbReference>
<dbReference type="Proteomes" id="UP000639772">
    <property type="component" value="Chromosome 6"/>
</dbReference>
<keyword evidence="2" id="KW-0809">Transit peptide</keyword>
<evidence type="ECO:0000256" key="2">
    <source>
        <dbReference type="ARBA" id="ARBA00022946"/>
    </source>
</evidence>
<dbReference type="EMBL" id="JADCNM010000006">
    <property type="protein sequence ID" value="KAG0478236.1"/>
    <property type="molecule type" value="Genomic_DNA"/>
</dbReference>
<dbReference type="GO" id="GO:0006952">
    <property type="term" value="P:defense response"/>
    <property type="evidence" value="ECO:0007669"/>
    <property type="project" value="InterPro"/>
</dbReference>
<organism evidence="3 4">
    <name type="scientific">Vanilla planifolia</name>
    <name type="common">Vanilla</name>
    <dbReference type="NCBI Taxonomy" id="51239"/>
    <lineage>
        <taxon>Eukaryota</taxon>
        <taxon>Viridiplantae</taxon>
        <taxon>Streptophyta</taxon>
        <taxon>Embryophyta</taxon>
        <taxon>Tracheophyta</taxon>
        <taxon>Spermatophyta</taxon>
        <taxon>Magnoliopsida</taxon>
        <taxon>Liliopsida</taxon>
        <taxon>Asparagales</taxon>
        <taxon>Orchidaceae</taxon>
        <taxon>Vanilloideae</taxon>
        <taxon>Vanilleae</taxon>
        <taxon>Vanilla</taxon>
    </lineage>
</organism>
<name>A0A835QRH2_VANPL</name>
<dbReference type="InterPro" id="IPR009044">
    <property type="entry name" value="ssDNA-bd_transcriptional_reg"/>
</dbReference>
<evidence type="ECO:0000256" key="1">
    <source>
        <dbReference type="ARBA" id="ARBA00006061"/>
    </source>
</evidence>
<dbReference type="AlphaFoldDB" id="A0A835QRH2"/>
<gene>
    <name evidence="3" type="ORF">HPP92_012955</name>
</gene>
<dbReference type="GO" id="GO:0003697">
    <property type="term" value="F:single-stranded DNA binding"/>
    <property type="evidence" value="ECO:0007669"/>
    <property type="project" value="InterPro"/>
</dbReference>
<sequence length="235" mass="26267">MFNRFFLHNRQVVSSYSAGPKLSFLRDASWSYNLLSQRGISTSSLENASGKAYATFAIFKGKAALMMSPLPAQFTKMDSGSVRVHRKGVVMLKFIPAIGQRKYDSEKKQYFALSATEVGSLISLGPAESCEFFHDPSMKSSLEGQVKKTLTISPMADSGGYLFNLSILNVLQKTSERFAVPVTKAEFTVMRTACSFALPHIMGWDRVMGPYLQQTGRGLLKQREMSLDPDFEWER</sequence>
<protein>
    <submittedName>
        <fullName evidence="3">Uncharacterized protein</fullName>
    </submittedName>
</protein>
<proteinExistence type="inferred from homology"/>
<comment type="caution">
    <text evidence="3">The sequence shown here is derived from an EMBL/GenBank/DDBJ whole genome shotgun (WGS) entry which is preliminary data.</text>
</comment>
<reference evidence="3 4" key="1">
    <citation type="journal article" date="2020" name="Nat. Food">
        <title>A phased Vanilla planifolia genome enables genetic improvement of flavour and production.</title>
        <authorList>
            <person name="Hasing T."/>
            <person name="Tang H."/>
            <person name="Brym M."/>
            <person name="Khazi F."/>
            <person name="Huang T."/>
            <person name="Chambers A.H."/>
        </authorList>
    </citation>
    <scope>NUCLEOTIDE SEQUENCE [LARGE SCALE GENOMIC DNA]</scope>
    <source>
        <tissue evidence="3">Leaf</tissue>
    </source>
</reference>
<dbReference type="OrthoDB" id="511009at2759"/>
<dbReference type="PANTHER" id="PTHR31745:SF1">
    <property type="entry name" value="SINGLE-STRANDED DNA-BINDING PROTEIN WHY2, MITOCHONDRIAL"/>
    <property type="match status" value="1"/>
</dbReference>
<evidence type="ECO:0000313" key="3">
    <source>
        <dbReference type="EMBL" id="KAG0478236.1"/>
    </source>
</evidence>
<dbReference type="GO" id="GO:0006355">
    <property type="term" value="P:regulation of DNA-templated transcription"/>
    <property type="evidence" value="ECO:0007669"/>
    <property type="project" value="InterPro"/>
</dbReference>
<dbReference type="Pfam" id="PF08536">
    <property type="entry name" value="Whirly"/>
    <property type="match status" value="1"/>
</dbReference>
<evidence type="ECO:0000313" key="4">
    <source>
        <dbReference type="Proteomes" id="UP000639772"/>
    </source>
</evidence>
<accession>A0A835QRH2</accession>
<dbReference type="PANTHER" id="PTHR31745">
    <property type="entry name" value="SINGLE-STRANDED DNA-BINDING PROTEIN WHY2, MITOCHONDRIAL"/>
    <property type="match status" value="1"/>
</dbReference>
<dbReference type="Gene3D" id="2.30.31.10">
    <property type="entry name" value="Transcriptional Coactivator Pc4, Chain A"/>
    <property type="match status" value="1"/>
</dbReference>